<name>A0A0K1XGD0_9GAMM</name>
<keyword evidence="4" id="KW-1185">Reference proteome</keyword>
<dbReference type="AlphaFoldDB" id="A0A0K1XGD0"/>
<dbReference type="EMBL" id="CP012365">
    <property type="protein sequence ID" value="AKX60304.1"/>
    <property type="molecule type" value="Genomic_DNA"/>
</dbReference>
<evidence type="ECO:0000313" key="4">
    <source>
        <dbReference type="Proteomes" id="UP000063953"/>
    </source>
</evidence>
<dbReference type="STRING" id="1697053.AKN87_00830"/>
<dbReference type="NCBIfam" id="NF040487">
    <property type="entry name" value="T3SS_CigR_fam"/>
    <property type="match status" value="1"/>
</dbReference>
<feature type="compositionally biased region" description="Basic residues" evidence="1">
    <location>
        <begin position="34"/>
        <end position="55"/>
    </location>
</feature>
<feature type="signal peptide" evidence="2">
    <location>
        <begin position="1"/>
        <end position="28"/>
    </location>
</feature>
<protein>
    <recommendedName>
        <fullName evidence="5">Nickel/cobalt transporter regulator</fullName>
    </recommendedName>
</protein>
<dbReference type="Proteomes" id="UP000063953">
    <property type="component" value="Chromosome"/>
</dbReference>
<accession>A0A0K1XGD0</accession>
<dbReference type="RefSeq" id="WP_053101603.1">
    <property type="nucleotide sequence ID" value="NZ_CP012358.1"/>
</dbReference>
<dbReference type="GeneID" id="93982813"/>
<dbReference type="InterPro" id="IPR024572">
    <property type="entry name" value="RcnB"/>
</dbReference>
<evidence type="ECO:0000256" key="1">
    <source>
        <dbReference type="SAM" id="MobiDB-lite"/>
    </source>
</evidence>
<sequence>MQKPAITAYLLSSLLAIGGLGISSHALADPPWHAHAHGKAHKHEHKAAHKDKHKYKHKHKRYKHKPSKHHQPYASIEQLNRAAILQLLLGQPIHQPYSSLPPGIQKQLARGKPLPPGHAKKLTPALYQQLPHYQGYEWQQVGNNVVLVAAATGLIYEIFQNVFN</sequence>
<proteinExistence type="predicted"/>
<evidence type="ECO:0000256" key="2">
    <source>
        <dbReference type="SAM" id="SignalP"/>
    </source>
</evidence>
<evidence type="ECO:0008006" key="5">
    <source>
        <dbReference type="Google" id="ProtNLM"/>
    </source>
</evidence>
<dbReference type="Pfam" id="PF11776">
    <property type="entry name" value="RcnB"/>
    <property type="match status" value="1"/>
</dbReference>
<dbReference type="OrthoDB" id="6433631at2"/>
<feature type="region of interest" description="Disordered" evidence="1">
    <location>
        <begin position="32"/>
        <end position="55"/>
    </location>
</feature>
<keyword evidence="2" id="KW-0732">Signal</keyword>
<dbReference type="Gene3D" id="3.10.450.160">
    <property type="entry name" value="inner membrane protein cigr"/>
    <property type="match status" value="1"/>
</dbReference>
<evidence type="ECO:0000313" key="3">
    <source>
        <dbReference type="EMBL" id="AKX60304.1"/>
    </source>
</evidence>
<gene>
    <name evidence="3" type="ORF">AKN88_10455</name>
</gene>
<dbReference type="KEGG" id="pbb:AKN87_00830"/>
<feature type="chain" id="PRO_5005472223" description="Nickel/cobalt transporter regulator" evidence="2">
    <location>
        <begin position="29"/>
        <end position="164"/>
    </location>
</feature>
<reference evidence="3 4" key="1">
    <citation type="journal article" date="2015" name="Genome Announc.">
        <title>Genome Sequences of Oblitimonas alkaliphila gen. nov. sp. nov. (Proposed), a Novel Bacterium of the Pseudomonadaceae Family.</title>
        <authorList>
            <person name="Lauer A.C."/>
            <person name="Nicholson A.C."/>
            <person name="Humrighouse B.W."/>
            <person name="Emery B."/>
            <person name="Drobish A."/>
            <person name="Juieng P."/>
            <person name="Loparev V."/>
            <person name="McQuiston J.R."/>
        </authorList>
    </citation>
    <scope>NUCLEOTIDE SEQUENCE [LARGE SCALE GENOMIC DNA]</scope>
    <source>
        <strain evidence="3 4">E5571</strain>
    </source>
</reference>
<organism evidence="3 4">
    <name type="scientific">Thiopseudomonas alkaliphila</name>
    <dbReference type="NCBI Taxonomy" id="1697053"/>
    <lineage>
        <taxon>Bacteria</taxon>
        <taxon>Pseudomonadati</taxon>
        <taxon>Pseudomonadota</taxon>
        <taxon>Gammaproteobacteria</taxon>
        <taxon>Pseudomonadales</taxon>
        <taxon>Pseudomonadaceae</taxon>
        <taxon>Thiopseudomonas</taxon>
    </lineage>
</organism>